<dbReference type="InterPro" id="IPR011009">
    <property type="entry name" value="Kinase-like_dom_sf"/>
</dbReference>
<feature type="region of interest" description="Disordered" evidence="6">
    <location>
        <begin position="45"/>
        <end position="74"/>
    </location>
</feature>
<dbReference type="SUPFAM" id="SSF56112">
    <property type="entry name" value="Protein kinase-like (PK-like)"/>
    <property type="match status" value="1"/>
</dbReference>
<evidence type="ECO:0000256" key="4">
    <source>
        <dbReference type="ARBA" id="ARBA00022777"/>
    </source>
</evidence>
<keyword evidence="3" id="KW-0547">Nucleotide-binding</keyword>
<dbReference type="AlphaFoldDB" id="A0A5K1DUD2"/>
<evidence type="ECO:0000256" key="5">
    <source>
        <dbReference type="ARBA" id="ARBA00022840"/>
    </source>
</evidence>
<gene>
    <name evidence="7" type="ORF">NYM_LOCUS22052</name>
</gene>
<proteinExistence type="predicted"/>
<dbReference type="EMBL" id="LR721784">
    <property type="protein sequence ID" value="VVW44280.1"/>
    <property type="molecule type" value="Genomic_DNA"/>
</dbReference>
<evidence type="ECO:0000256" key="2">
    <source>
        <dbReference type="ARBA" id="ARBA00022679"/>
    </source>
</evidence>
<dbReference type="Gramene" id="NC6G0255070.1">
    <property type="protein sequence ID" value="NC6G0255070.1:cds"/>
    <property type="gene ID" value="NC6G0255070"/>
</dbReference>
<name>A0A5K1DUD2_9MAGN</name>
<dbReference type="Gene3D" id="3.30.200.20">
    <property type="entry name" value="Phosphorylase Kinase, domain 1"/>
    <property type="match status" value="1"/>
</dbReference>
<protein>
    <recommendedName>
        <fullName evidence="8">Protein kinase domain-containing protein</fullName>
    </recommendedName>
</protein>
<evidence type="ECO:0008006" key="8">
    <source>
        <dbReference type="Google" id="ProtNLM"/>
    </source>
</evidence>
<dbReference type="PANTHER" id="PTHR43895">
    <property type="entry name" value="CALCIUM/CALMODULIN-DEPENDENT PROTEIN KINASE KINASE-RELATED"/>
    <property type="match status" value="1"/>
</dbReference>
<dbReference type="GO" id="GO:0007165">
    <property type="term" value="P:signal transduction"/>
    <property type="evidence" value="ECO:0007669"/>
    <property type="project" value="TreeGrafter"/>
</dbReference>
<organism evidence="7">
    <name type="scientific">Nymphaea colorata</name>
    <name type="common">pocket water lily</name>
    <dbReference type="NCBI Taxonomy" id="210225"/>
    <lineage>
        <taxon>Eukaryota</taxon>
        <taxon>Viridiplantae</taxon>
        <taxon>Streptophyta</taxon>
        <taxon>Embryophyta</taxon>
        <taxon>Tracheophyta</taxon>
        <taxon>Spermatophyta</taxon>
        <taxon>Magnoliopsida</taxon>
        <taxon>Nymphaeales</taxon>
        <taxon>Nymphaeaceae</taxon>
        <taxon>Nymphaea</taxon>
    </lineage>
</organism>
<evidence type="ECO:0000256" key="6">
    <source>
        <dbReference type="SAM" id="MobiDB-lite"/>
    </source>
</evidence>
<reference evidence="7" key="1">
    <citation type="submission" date="2019-09" db="EMBL/GenBank/DDBJ databases">
        <authorList>
            <person name="Zhang L."/>
        </authorList>
    </citation>
    <scope>NUCLEOTIDE SEQUENCE</scope>
</reference>
<keyword evidence="5" id="KW-0067">ATP-binding</keyword>
<keyword evidence="1" id="KW-0723">Serine/threonine-protein kinase</keyword>
<accession>A0A5K1DUD2</accession>
<evidence type="ECO:0000256" key="1">
    <source>
        <dbReference type="ARBA" id="ARBA00022527"/>
    </source>
</evidence>
<dbReference type="PANTHER" id="PTHR43895:SF28">
    <property type="entry name" value="CBL-INTERACTING SERINE_THREONINE-PROTEIN KINASE 15"/>
    <property type="match status" value="1"/>
</dbReference>
<keyword evidence="4" id="KW-0418">Kinase</keyword>
<evidence type="ECO:0000313" key="7">
    <source>
        <dbReference type="EMBL" id="VVW44280.1"/>
    </source>
</evidence>
<evidence type="ECO:0000256" key="3">
    <source>
        <dbReference type="ARBA" id="ARBA00022741"/>
    </source>
</evidence>
<dbReference type="GO" id="GO:0004674">
    <property type="term" value="F:protein serine/threonine kinase activity"/>
    <property type="evidence" value="ECO:0007669"/>
    <property type="project" value="UniProtKB-KW"/>
</dbReference>
<sequence length="74" mass="8422">MDDKETILMQRFELNQLLGQVTFAKVYIARNTRTGQSVAVKMIDKREGHEGGDDGPDQTRDICNEVGETPKRRL</sequence>
<dbReference type="GO" id="GO:0005524">
    <property type="term" value="F:ATP binding"/>
    <property type="evidence" value="ECO:0007669"/>
    <property type="project" value="UniProtKB-KW"/>
</dbReference>
<keyword evidence="2" id="KW-0808">Transferase</keyword>